<gene>
    <name evidence="5" type="ORF">RSA13_18280</name>
</gene>
<evidence type="ECO:0000256" key="2">
    <source>
        <dbReference type="ARBA" id="ARBA00022801"/>
    </source>
</evidence>
<dbReference type="CDD" id="cd07061">
    <property type="entry name" value="HP_HAP_like"/>
    <property type="match status" value="1"/>
</dbReference>
<dbReference type="RefSeq" id="WP_058708272.1">
    <property type="nucleotide sequence ID" value="NZ_LDSI01000027.1"/>
</dbReference>
<evidence type="ECO:0000256" key="4">
    <source>
        <dbReference type="SAM" id="SignalP"/>
    </source>
</evidence>
<dbReference type="Gene3D" id="3.40.50.1240">
    <property type="entry name" value="Phosphoglycerate mutase-like"/>
    <property type="match status" value="2"/>
</dbReference>
<dbReference type="GO" id="GO:0030288">
    <property type="term" value="C:outer membrane-bounded periplasmic space"/>
    <property type="evidence" value="ECO:0007669"/>
    <property type="project" value="TreeGrafter"/>
</dbReference>
<accession>A0AB34VC21</accession>
<dbReference type="AlphaFoldDB" id="A0AB34VC21"/>
<comment type="caution">
    <text evidence="5">The sequence shown here is derived from an EMBL/GenBank/DDBJ whole genome shotgun (WGS) entry which is preliminary data.</text>
</comment>
<evidence type="ECO:0000313" key="6">
    <source>
        <dbReference type="Proteomes" id="UP000072520"/>
    </source>
</evidence>
<dbReference type="Pfam" id="PF00328">
    <property type="entry name" value="His_Phos_2"/>
    <property type="match status" value="1"/>
</dbReference>
<dbReference type="InterPro" id="IPR033379">
    <property type="entry name" value="Acid_Pase_AS"/>
</dbReference>
<name>A0AB34VC21_9GAMM</name>
<keyword evidence="2" id="KW-0378">Hydrolase</keyword>
<sequence>MSACSPLRVVALCALWFVAGSLYAAPEYQLEKVVELSRHGVRPPTPGNRQETEAATGQPWPRWSTADGELTGHGYSAVVNKARWEGDHYRQLGLLPAGCPDATALYVRASPLQRTRATAEALVDGAFPGCGVAVHTVTGDVDPLFQTEKLPFARIDPQREMEEKRRVAGDLAQRQQQLQPAIQALKQAVCPANRACPFFDRPWQLKQTKSGSVYVEGLSTLAAMVETLRLGYSENLPFARLAWGHITSAQQITVLLPLLTASYDLSNDVLYMAQRRGSLLLQRMLDAIQGNDPDVRWVLLVAHDTNIAMVRRLMGFEWQLPGYTRGNIPPGSSLVMERWRDTQSNQRYLRVYFQAQSLDGLRQLQPINDRYPLLRQEWQQAGCHITDVGTLCPLQDAIAALGQQLDRSAIVPESLILPAQNALAPVSG</sequence>
<organism evidence="5 6">
    <name type="scientific">Pantoea stewartii</name>
    <dbReference type="NCBI Taxonomy" id="66269"/>
    <lineage>
        <taxon>Bacteria</taxon>
        <taxon>Pseudomonadati</taxon>
        <taxon>Pseudomonadota</taxon>
        <taxon>Gammaproteobacteria</taxon>
        <taxon>Enterobacterales</taxon>
        <taxon>Erwiniaceae</taxon>
        <taxon>Pantoea</taxon>
    </lineage>
</organism>
<dbReference type="InterPro" id="IPR050645">
    <property type="entry name" value="Histidine_acid_phosphatase"/>
</dbReference>
<proteinExistence type="inferred from homology"/>
<evidence type="ECO:0000313" key="5">
    <source>
        <dbReference type="EMBL" id="KTS94632.1"/>
    </source>
</evidence>
<evidence type="ECO:0000256" key="1">
    <source>
        <dbReference type="ARBA" id="ARBA00005375"/>
    </source>
</evidence>
<keyword evidence="4" id="KW-0732">Signal</keyword>
<dbReference type="SUPFAM" id="SSF53254">
    <property type="entry name" value="Phosphoglycerate mutase-like"/>
    <property type="match status" value="1"/>
</dbReference>
<protein>
    <submittedName>
        <fullName evidence="5">3-phytase</fullName>
    </submittedName>
</protein>
<dbReference type="PANTHER" id="PTHR11567">
    <property type="entry name" value="ACID PHOSPHATASE-RELATED"/>
    <property type="match status" value="1"/>
</dbReference>
<dbReference type="InterPro" id="IPR000560">
    <property type="entry name" value="His_Pase_clade-2"/>
</dbReference>
<dbReference type="GO" id="GO:0050308">
    <property type="term" value="F:sugar-phosphatase activity"/>
    <property type="evidence" value="ECO:0007669"/>
    <property type="project" value="TreeGrafter"/>
</dbReference>
<dbReference type="EMBL" id="LDSI01000027">
    <property type="protein sequence ID" value="KTS94632.1"/>
    <property type="molecule type" value="Genomic_DNA"/>
</dbReference>
<dbReference type="PROSITE" id="PS00616">
    <property type="entry name" value="HIS_ACID_PHOSPHAT_1"/>
    <property type="match status" value="1"/>
</dbReference>
<feature type="region of interest" description="Disordered" evidence="3">
    <location>
        <begin position="40"/>
        <end position="62"/>
    </location>
</feature>
<evidence type="ECO:0000256" key="3">
    <source>
        <dbReference type="SAM" id="MobiDB-lite"/>
    </source>
</evidence>
<dbReference type="Proteomes" id="UP000072520">
    <property type="component" value="Unassembled WGS sequence"/>
</dbReference>
<reference evidence="5 6" key="1">
    <citation type="journal article" date="2016" name="Front. Microbiol.">
        <title>Genomic Resource of Rice Seed Associated Bacteria.</title>
        <authorList>
            <person name="Midha S."/>
            <person name="Bansal K."/>
            <person name="Sharma S."/>
            <person name="Kumar N."/>
            <person name="Patil P.P."/>
            <person name="Chaudhry V."/>
            <person name="Patil P.B."/>
        </authorList>
    </citation>
    <scope>NUCLEOTIDE SEQUENCE [LARGE SCALE GENOMIC DNA]</scope>
    <source>
        <strain evidence="5 6">RSA13</strain>
    </source>
</reference>
<dbReference type="InterPro" id="IPR029033">
    <property type="entry name" value="His_PPase_superfam"/>
</dbReference>
<feature type="signal peptide" evidence="4">
    <location>
        <begin position="1"/>
        <end position="24"/>
    </location>
</feature>
<comment type="similarity">
    <text evidence="1">Belongs to the histidine acid phosphatase family.</text>
</comment>
<feature type="chain" id="PRO_5044306282" evidence="4">
    <location>
        <begin position="25"/>
        <end position="428"/>
    </location>
</feature>
<dbReference type="PANTHER" id="PTHR11567:SF110">
    <property type="entry name" value="2-PHOSPHOXYLOSE PHOSPHATASE 1"/>
    <property type="match status" value="1"/>
</dbReference>